<reference evidence="9" key="2">
    <citation type="submission" date="2007-04" db="EMBL/GenBank/DDBJ databases">
        <title>The genome of the human body louse.</title>
        <authorList>
            <consortium name="The Human Body Louse Genome Consortium"/>
            <person name="Kirkness E."/>
            <person name="Walenz B."/>
            <person name="Hass B."/>
            <person name="Bruggner R."/>
            <person name="Strausberg R."/>
        </authorList>
    </citation>
    <scope>NUCLEOTIDE SEQUENCE</scope>
    <source>
        <strain evidence="9">USDA</strain>
    </source>
</reference>
<keyword evidence="2 8" id="KW-0812">Transmembrane</keyword>
<dbReference type="RefSeq" id="XP_002429619.1">
    <property type="nucleotide sequence ID" value="XM_002429574.1"/>
</dbReference>
<feature type="transmembrane region" description="Helical" evidence="8">
    <location>
        <begin position="75"/>
        <end position="96"/>
    </location>
</feature>
<evidence type="ECO:0000256" key="1">
    <source>
        <dbReference type="ARBA" id="ARBA00004141"/>
    </source>
</evidence>
<dbReference type="OMA" id="FKMWFFF"/>
<evidence type="ECO:0000256" key="5">
    <source>
        <dbReference type="ARBA" id="ARBA00023136"/>
    </source>
</evidence>
<name>E0VU25_PEDHC</name>
<dbReference type="Proteomes" id="UP000009046">
    <property type="component" value="Unassembled WGS sequence"/>
</dbReference>
<dbReference type="CTD" id="8230912"/>
<feature type="transmembrane region" description="Helical" evidence="8">
    <location>
        <begin position="16"/>
        <end position="34"/>
    </location>
</feature>
<accession>E0VU25</accession>
<dbReference type="InterPro" id="IPR052241">
    <property type="entry name" value="SLC66/Scramblase_ANY1"/>
</dbReference>
<dbReference type="Pfam" id="PF04193">
    <property type="entry name" value="PQ-loop"/>
    <property type="match status" value="2"/>
</dbReference>
<reference evidence="10" key="3">
    <citation type="submission" date="2020-05" db="UniProtKB">
        <authorList>
            <consortium name="EnsemblMetazoa"/>
        </authorList>
    </citation>
    <scope>IDENTIFICATION</scope>
    <source>
        <strain evidence="10">USDA</strain>
    </source>
</reference>
<dbReference type="GO" id="GO:0045332">
    <property type="term" value="P:phospholipid translocation"/>
    <property type="evidence" value="ECO:0007669"/>
    <property type="project" value="TreeGrafter"/>
</dbReference>
<evidence type="ECO:0000256" key="8">
    <source>
        <dbReference type="SAM" id="Phobius"/>
    </source>
</evidence>
<keyword evidence="5 8" id="KW-0472">Membrane</keyword>
<evidence type="ECO:0000256" key="4">
    <source>
        <dbReference type="ARBA" id="ARBA00022989"/>
    </source>
</evidence>
<reference evidence="9" key="1">
    <citation type="submission" date="2007-04" db="EMBL/GenBank/DDBJ databases">
        <title>Annotation of Pediculus humanus corporis strain USDA.</title>
        <authorList>
            <person name="Kirkness E."/>
            <person name="Hannick L."/>
            <person name="Hass B."/>
            <person name="Bruggner R."/>
            <person name="Lawson D."/>
            <person name="Bidwell S."/>
            <person name="Joardar V."/>
            <person name="Caler E."/>
            <person name="Walenz B."/>
            <person name="Inman J."/>
            <person name="Schobel S."/>
            <person name="Galinsky K."/>
            <person name="Amedeo P."/>
            <person name="Strausberg R."/>
        </authorList>
    </citation>
    <scope>NUCLEOTIDE SEQUENCE</scope>
    <source>
        <strain evidence="9">USDA</strain>
    </source>
</reference>
<gene>
    <name evidence="10" type="primary">8230912</name>
    <name evidence="9" type="ORF">Phum_PHUM442930</name>
</gene>
<feature type="transmembrane region" description="Helical" evidence="8">
    <location>
        <begin position="128"/>
        <end position="148"/>
    </location>
</feature>
<evidence type="ECO:0000256" key="7">
    <source>
        <dbReference type="ARBA" id="ARBA00043159"/>
    </source>
</evidence>
<dbReference type="FunFam" id="1.20.1280.290:FF:000005">
    <property type="entry name" value="PQ-loop repeat-containing protein 1"/>
    <property type="match status" value="1"/>
</dbReference>
<dbReference type="PANTHER" id="PTHR14856">
    <property type="entry name" value="PQ-LOOP REPEAT-CONTAINING PROTEIN 1-LIKE PROTEIN"/>
    <property type="match status" value="1"/>
</dbReference>
<dbReference type="InterPro" id="IPR006603">
    <property type="entry name" value="PQ-loop_rpt"/>
</dbReference>
<dbReference type="SMART" id="SM00679">
    <property type="entry name" value="CTNS"/>
    <property type="match status" value="2"/>
</dbReference>
<evidence type="ECO:0000256" key="6">
    <source>
        <dbReference type="ARBA" id="ARBA00040648"/>
    </source>
</evidence>
<dbReference type="HOGENOM" id="CLU_049047_2_0_1"/>
<protein>
    <recommendedName>
        <fullName evidence="6">Solute carrier family 66 member 2</fullName>
    </recommendedName>
    <alternativeName>
        <fullName evidence="7">PQ-loop repeat-containing protein 1</fullName>
    </alternativeName>
</protein>
<dbReference type="GO" id="GO:0005829">
    <property type="term" value="C:cytosol"/>
    <property type="evidence" value="ECO:0007669"/>
    <property type="project" value="GOC"/>
</dbReference>
<feature type="transmembrane region" description="Helical" evidence="8">
    <location>
        <begin position="154"/>
        <end position="174"/>
    </location>
</feature>
<dbReference type="FunFam" id="1.20.1280.290:FF:000008">
    <property type="entry name" value="PQ-loop repeat-containing protein 1"/>
    <property type="match status" value="1"/>
</dbReference>
<dbReference type="VEuPathDB" id="VectorBase:PHUM442930"/>
<sequence>MDYISVDATDITVSNFVNFGASCMIIFGGIAPYVPQYREIKRTENADGFSMHVCLALLLANILRILFWFGKRFEFPLLFQSFFMNIAMLFMIKLCVHIKNKKQMFKHKERVFTDFDMKYFWAWTDFQSYLDFLLVFSLLTSILTYIFIKSPIFIEMVGFMAVFTEAMLGMPQLFQNYYNKSTRGMSLLMVLMWTCGDTFKTIYFIARTTPYQFWVCSVMQVIIDLLILLQVYIYKGNDFIIRRD</sequence>
<comment type="subcellular location">
    <subcellularLocation>
        <location evidence="1">Membrane</location>
        <topology evidence="1">Multi-pass membrane protein</topology>
    </subcellularLocation>
</comment>
<evidence type="ECO:0000313" key="10">
    <source>
        <dbReference type="EnsemblMetazoa" id="PHUM442930-PA"/>
    </source>
</evidence>
<dbReference type="EMBL" id="DS235778">
    <property type="protein sequence ID" value="EEB16881.1"/>
    <property type="molecule type" value="Genomic_DNA"/>
</dbReference>
<dbReference type="GO" id="GO:0005802">
    <property type="term" value="C:trans-Golgi network"/>
    <property type="evidence" value="ECO:0007669"/>
    <property type="project" value="TreeGrafter"/>
</dbReference>
<dbReference type="GeneID" id="8230912"/>
<proteinExistence type="predicted"/>
<dbReference type="AlphaFoldDB" id="E0VU25"/>
<dbReference type="InParanoid" id="E0VU25"/>
<dbReference type="GO" id="GO:0042147">
    <property type="term" value="P:retrograde transport, endosome to Golgi"/>
    <property type="evidence" value="ECO:0007669"/>
    <property type="project" value="TreeGrafter"/>
</dbReference>
<keyword evidence="3" id="KW-0677">Repeat</keyword>
<dbReference type="Gene3D" id="1.20.1280.290">
    <property type="match status" value="2"/>
</dbReference>
<dbReference type="GO" id="GO:0005768">
    <property type="term" value="C:endosome"/>
    <property type="evidence" value="ECO:0007669"/>
    <property type="project" value="TreeGrafter"/>
</dbReference>
<dbReference type="KEGG" id="phu:Phum_PHUM442930"/>
<dbReference type="EnsemblMetazoa" id="PHUM442930-RA">
    <property type="protein sequence ID" value="PHUM442930-PA"/>
    <property type="gene ID" value="PHUM442930"/>
</dbReference>
<evidence type="ECO:0000313" key="11">
    <source>
        <dbReference type="Proteomes" id="UP000009046"/>
    </source>
</evidence>
<dbReference type="OrthoDB" id="292213at2759"/>
<dbReference type="EMBL" id="AAZO01005406">
    <property type="status" value="NOT_ANNOTATED_CDS"/>
    <property type="molecule type" value="Genomic_DNA"/>
</dbReference>
<evidence type="ECO:0000256" key="2">
    <source>
        <dbReference type="ARBA" id="ARBA00022692"/>
    </source>
</evidence>
<dbReference type="STRING" id="121224.E0VU25"/>
<feature type="transmembrane region" description="Helical" evidence="8">
    <location>
        <begin position="211"/>
        <end position="234"/>
    </location>
</feature>
<keyword evidence="4 8" id="KW-1133">Transmembrane helix</keyword>
<evidence type="ECO:0000313" key="9">
    <source>
        <dbReference type="EMBL" id="EEB16881.1"/>
    </source>
</evidence>
<dbReference type="eggNOG" id="KOG2913">
    <property type="taxonomic scope" value="Eukaryota"/>
</dbReference>
<dbReference type="GO" id="GO:0016020">
    <property type="term" value="C:membrane"/>
    <property type="evidence" value="ECO:0007669"/>
    <property type="project" value="UniProtKB-SubCell"/>
</dbReference>
<feature type="transmembrane region" description="Helical" evidence="8">
    <location>
        <begin position="46"/>
        <end position="69"/>
    </location>
</feature>
<dbReference type="PANTHER" id="PTHR14856:SF9">
    <property type="entry name" value="PQ-LOOP REPEAT-CONTAINING PROTEIN 1"/>
    <property type="match status" value="1"/>
</dbReference>
<keyword evidence="11" id="KW-1185">Reference proteome</keyword>
<evidence type="ECO:0000256" key="3">
    <source>
        <dbReference type="ARBA" id="ARBA00022737"/>
    </source>
</evidence>
<feature type="transmembrane region" description="Helical" evidence="8">
    <location>
        <begin position="186"/>
        <end position="205"/>
    </location>
</feature>
<organism>
    <name type="scientific">Pediculus humanus subsp. corporis</name>
    <name type="common">Body louse</name>
    <dbReference type="NCBI Taxonomy" id="121224"/>
    <lineage>
        <taxon>Eukaryota</taxon>
        <taxon>Metazoa</taxon>
        <taxon>Ecdysozoa</taxon>
        <taxon>Arthropoda</taxon>
        <taxon>Hexapoda</taxon>
        <taxon>Insecta</taxon>
        <taxon>Pterygota</taxon>
        <taxon>Neoptera</taxon>
        <taxon>Paraneoptera</taxon>
        <taxon>Psocodea</taxon>
        <taxon>Troctomorpha</taxon>
        <taxon>Phthiraptera</taxon>
        <taxon>Anoplura</taxon>
        <taxon>Pediculidae</taxon>
        <taxon>Pediculus</taxon>
    </lineage>
</organism>